<dbReference type="RefSeq" id="WP_182414711.1">
    <property type="nucleotide sequence ID" value="NZ_CP055153.1"/>
</dbReference>
<dbReference type="KEGG" id="add:HUW48_05445"/>
<evidence type="ECO:0000313" key="2">
    <source>
        <dbReference type="EMBL" id="QMU27516.1"/>
    </source>
</evidence>
<evidence type="ECO:0000313" key="3">
    <source>
        <dbReference type="Proteomes" id="UP000514509"/>
    </source>
</evidence>
<keyword evidence="3" id="KW-1185">Reference proteome</keyword>
<dbReference type="AlphaFoldDB" id="A0A7L7L3Z0"/>
<dbReference type="Proteomes" id="UP000514509">
    <property type="component" value="Chromosome"/>
</dbReference>
<protein>
    <submittedName>
        <fullName evidence="2">DUF4180 domain-containing protein</fullName>
    </submittedName>
</protein>
<dbReference type="InterPro" id="IPR025438">
    <property type="entry name" value="DUF4180"/>
</dbReference>
<gene>
    <name evidence="2" type="ORF">HUW48_05445</name>
</gene>
<feature type="domain" description="DUF4180" evidence="1">
    <location>
        <begin position="10"/>
        <end position="117"/>
    </location>
</feature>
<accession>A0A7L7L3Z0</accession>
<name>A0A7L7L3Z0_9BACT</name>
<reference evidence="2 3" key="1">
    <citation type="submission" date="2020-08" db="EMBL/GenBank/DDBJ databases">
        <title>Adhaeribacter dokdonensis sp. nov., isolated from the rhizosphere of Elymus tsukushiensis, a plant native to the Dokdo Islands, Republic of Korea.</title>
        <authorList>
            <person name="Ghim S.Y."/>
        </authorList>
    </citation>
    <scope>NUCLEOTIDE SEQUENCE [LARGE SCALE GENOMIC DNA]</scope>
    <source>
        <strain evidence="2 3">KUDC8001</strain>
    </source>
</reference>
<evidence type="ECO:0000259" key="1">
    <source>
        <dbReference type="Pfam" id="PF13788"/>
    </source>
</evidence>
<dbReference type="EMBL" id="CP055153">
    <property type="protein sequence ID" value="QMU27516.1"/>
    <property type="molecule type" value="Genomic_DNA"/>
</dbReference>
<proteinExistence type="predicted"/>
<dbReference type="Pfam" id="PF13788">
    <property type="entry name" value="DUF4180"/>
    <property type="match status" value="1"/>
</dbReference>
<sequence length="119" mass="13034">MEINITGTEDNSIAEIIAEDIIIKNAQDALDIIANCGYQGAQKIIIRAANITPDFFDLKTGIAGEILQKFSTYNMKLALVGDFAQYASKSLKDFIYESNKVGRIYFVSSTEAAKASLTK</sequence>
<organism evidence="2 3">
    <name type="scientific">Adhaeribacter radiodurans</name>
    <dbReference type="NCBI Taxonomy" id="2745197"/>
    <lineage>
        <taxon>Bacteria</taxon>
        <taxon>Pseudomonadati</taxon>
        <taxon>Bacteroidota</taxon>
        <taxon>Cytophagia</taxon>
        <taxon>Cytophagales</taxon>
        <taxon>Hymenobacteraceae</taxon>
        <taxon>Adhaeribacter</taxon>
    </lineage>
</organism>